<dbReference type="InterPro" id="IPR032974">
    <property type="entry name" value="Polypren_kinase"/>
</dbReference>
<dbReference type="PANTHER" id="PTHR13205:SF15">
    <property type="entry name" value="DOLICHOL KINASE"/>
    <property type="match status" value="1"/>
</dbReference>
<feature type="non-terminal residue" evidence="12">
    <location>
        <position position="1"/>
    </location>
</feature>
<dbReference type="PANTHER" id="PTHR13205">
    <property type="entry name" value="TRANSMEMBRANE PROTEIN 15-RELATED"/>
    <property type="match status" value="1"/>
</dbReference>
<feature type="transmembrane region" description="Helical" evidence="11">
    <location>
        <begin position="862"/>
        <end position="879"/>
    </location>
</feature>
<feature type="transmembrane region" description="Helical" evidence="11">
    <location>
        <begin position="684"/>
        <end position="704"/>
    </location>
</feature>
<evidence type="ECO:0000256" key="7">
    <source>
        <dbReference type="ARBA" id="ARBA00022824"/>
    </source>
</evidence>
<dbReference type="EMBL" id="JAQQWP010000009">
    <property type="protein sequence ID" value="KAK8101585.1"/>
    <property type="molecule type" value="Genomic_DNA"/>
</dbReference>
<comment type="subcellular location">
    <subcellularLocation>
        <location evidence="1">Endoplasmic reticulum membrane</location>
        <topology evidence="1">Multi-pass membrane protein</topology>
    </subcellularLocation>
</comment>
<gene>
    <name evidence="12" type="ORF">PG999_011959</name>
</gene>
<feature type="transmembrane region" description="Helical" evidence="11">
    <location>
        <begin position="737"/>
        <end position="753"/>
    </location>
</feature>
<dbReference type="EC" id="2.7.1.108" evidence="3"/>
<evidence type="ECO:0000313" key="13">
    <source>
        <dbReference type="Proteomes" id="UP001392437"/>
    </source>
</evidence>
<evidence type="ECO:0000256" key="3">
    <source>
        <dbReference type="ARBA" id="ARBA00012132"/>
    </source>
</evidence>
<dbReference type="GO" id="GO:0004168">
    <property type="term" value="F:dolichol kinase activity"/>
    <property type="evidence" value="ECO:0007669"/>
    <property type="project" value="UniProtKB-EC"/>
</dbReference>
<feature type="compositionally biased region" description="Polar residues" evidence="10">
    <location>
        <begin position="72"/>
        <end position="91"/>
    </location>
</feature>
<dbReference type="GO" id="GO:0043048">
    <property type="term" value="P:dolichyl monophosphate biosynthetic process"/>
    <property type="evidence" value="ECO:0007669"/>
    <property type="project" value="TreeGrafter"/>
</dbReference>
<keyword evidence="13" id="KW-1185">Reference proteome</keyword>
<evidence type="ECO:0000256" key="9">
    <source>
        <dbReference type="ARBA" id="ARBA00023136"/>
    </source>
</evidence>
<comment type="caution">
    <text evidence="12">The sequence shown here is derived from an EMBL/GenBank/DDBJ whole genome shotgun (WGS) entry which is preliminary data.</text>
</comment>
<keyword evidence="6" id="KW-0418">Kinase</keyword>
<reference evidence="12 13" key="1">
    <citation type="submission" date="2023-01" db="EMBL/GenBank/DDBJ databases">
        <title>Analysis of 21 Apiospora genomes using comparative genomics revels a genus with tremendous synthesis potential of carbohydrate active enzymes and secondary metabolites.</title>
        <authorList>
            <person name="Sorensen T."/>
        </authorList>
    </citation>
    <scope>NUCLEOTIDE SEQUENCE [LARGE SCALE GENOMIC DNA]</scope>
    <source>
        <strain evidence="12 13">CBS 117206</strain>
    </source>
</reference>
<feature type="transmembrane region" description="Helical" evidence="11">
    <location>
        <begin position="782"/>
        <end position="802"/>
    </location>
</feature>
<organism evidence="12 13">
    <name type="scientific">Apiospora kogelbergensis</name>
    <dbReference type="NCBI Taxonomy" id="1337665"/>
    <lineage>
        <taxon>Eukaryota</taxon>
        <taxon>Fungi</taxon>
        <taxon>Dikarya</taxon>
        <taxon>Ascomycota</taxon>
        <taxon>Pezizomycotina</taxon>
        <taxon>Sordariomycetes</taxon>
        <taxon>Xylariomycetidae</taxon>
        <taxon>Amphisphaeriales</taxon>
        <taxon>Apiosporaceae</taxon>
        <taxon>Apiospora</taxon>
    </lineage>
</organism>
<feature type="transmembrane region" description="Helical" evidence="11">
    <location>
        <begin position="172"/>
        <end position="190"/>
    </location>
</feature>
<name>A0AAW0QG28_9PEZI</name>
<evidence type="ECO:0000256" key="11">
    <source>
        <dbReference type="SAM" id="Phobius"/>
    </source>
</evidence>
<feature type="transmembrane region" description="Helical" evidence="11">
    <location>
        <begin position="367"/>
        <end position="384"/>
    </location>
</feature>
<feature type="transmembrane region" description="Helical" evidence="11">
    <location>
        <begin position="396"/>
        <end position="417"/>
    </location>
</feature>
<keyword evidence="7" id="KW-0256">Endoplasmic reticulum</keyword>
<dbReference type="Proteomes" id="UP001392437">
    <property type="component" value="Unassembled WGS sequence"/>
</dbReference>
<evidence type="ECO:0000313" key="12">
    <source>
        <dbReference type="EMBL" id="KAK8101585.1"/>
    </source>
</evidence>
<dbReference type="AlphaFoldDB" id="A0AAW0QG28"/>
<evidence type="ECO:0000256" key="8">
    <source>
        <dbReference type="ARBA" id="ARBA00022989"/>
    </source>
</evidence>
<keyword evidence="5 11" id="KW-0812">Transmembrane</keyword>
<accession>A0AAW0QG28</accession>
<proteinExistence type="inferred from homology"/>
<evidence type="ECO:0000256" key="5">
    <source>
        <dbReference type="ARBA" id="ARBA00022692"/>
    </source>
</evidence>
<evidence type="ECO:0000256" key="2">
    <source>
        <dbReference type="ARBA" id="ARBA00010794"/>
    </source>
</evidence>
<feature type="region of interest" description="Disordered" evidence="10">
    <location>
        <begin position="1"/>
        <end position="155"/>
    </location>
</feature>
<sequence length="936" mass="102528">SPGVDPVMPKQLDPSTAAQKPRDDSDKEQDTLRLLSRSPHPYARQKFELLEPSGSFAYPPNSAASLDGNHPQRATTFPSIVRDTSASSDSGTEADDEHFLKGLPAPRARLHKGLRGRNELASGTSTPLPSPGPFDDDDGRRHLSTSHAPKKEVTMGKHIRTAAERSRRNKEIVRRLAEVLLLSFLGVAVYTNEQARPALRQWRLELIASLGIMGALVLLYPLRLVVWGYRHRSSTASRPAWTAISIPTAFDPAPLLYPPAVTLLVSSLISMDNQAILLPNIILSLCSLPSSLFFASSQDSTCNTWQWLVTCIPLFLSNRASSFRGAGPPQGSPNAQLTALLPETAVLLYPLHQHLCRTLHSLTTTSLLTAELQLLSVALINVLLTTSSPQAIIIKGMLWVGGLDLLVLGTNVITWGISLARVPKWRFKRAVSTSKRSSSLLGTFLLAILSWMPWERVRHDLFHAPMDSSSCSSCEAFEEAEDSESRQANATKSRKRRQSAGLHEAVIVQLNGPAFDATSTQEVRFSSLDAKRGASHLRRHTLSSVEHLPRKSYTHTPSGRKKRSASTSVRAFFSLTYEQATWRKWLYALYVYTLILGAVFIPLRWVGVKDFVQTNALHNYEPVGWALGYLFGDQPRFRFEVVSRNLEWWVCLPTRPDIDDIGSLDGGWVQHLRHAVIGDANTRLLISAYCLAVIGVGLTVVFRLSPVYEVDTRRKVFHFMMVAMFAPSIYVDPTFAGLALSIVLAVFLLLDLLRASQLPPLSKPLAAFLAPYVDGRDLRGPVVISHIFLLIGCAIPLWLSLGSLPRSGTGYLEGWEVPTREVSMVAGVICVGLGDAAASLIGRRYGHRKWLWGGGKSLEGSVAFALAVFVGLLAAHAWLRVGGWPSSTEPDSMGTTMSKAGFCASIASLTEAVLTGGNDNVVVPVVLWTCVKSLAL</sequence>
<comment type="similarity">
    <text evidence="2">Belongs to the polyprenol kinase family.</text>
</comment>
<feature type="compositionally biased region" description="Basic and acidic residues" evidence="10">
    <location>
        <begin position="20"/>
        <end position="31"/>
    </location>
</feature>
<evidence type="ECO:0000256" key="6">
    <source>
        <dbReference type="ARBA" id="ARBA00022777"/>
    </source>
</evidence>
<feature type="transmembrane region" description="Helical" evidence="11">
    <location>
        <begin position="202"/>
        <end position="222"/>
    </location>
</feature>
<dbReference type="GO" id="GO:0005789">
    <property type="term" value="C:endoplasmic reticulum membrane"/>
    <property type="evidence" value="ECO:0007669"/>
    <property type="project" value="UniProtKB-SubCell"/>
</dbReference>
<evidence type="ECO:0000256" key="1">
    <source>
        <dbReference type="ARBA" id="ARBA00004477"/>
    </source>
</evidence>
<keyword evidence="8 11" id="KW-1133">Transmembrane helix</keyword>
<feature type="transmembrane region" description="Helical" evidence="11">
    <location>
        <begin position="822"/>
        <end position="841"/>
    </location>
</feature>
<keyword evidence="9 11" id="KW-0472">Membrane</keyword>
<feature type="transmembrane region" description="Helical" evidence="11">
    <location>
        <begin position="585"/>
        <end position="605"/>
    </location>
</feature>
<keyword evidence="4" id="KW-0808">Transferase</keyword>
<evidence type="ECO:0000256" key="10">
    <source>
        <dbReference type="SAM" id="MobiDB-lite"/>
    </source>
</evidence>
<evidence type="ECO:0000256" key="4">
    <source>
        <dbReference type="ARBA" id="ARBA00022679"/>
    </source>
</evidence>
<protein>
    <recommendedName>
        <fullName evidence="3">dolichol kinase</fullName>
        <ecNumber evidence="3">2.7.1.108</ecNumber>
    </recommendedName>
</protein>